<reference evidence="3 4" key="1">
    <citation type="submission" date="2021-01" db="EMBL/GenBank/DDBJ databases">
        <title>Identification and Characterization of Corynebacterium sp.</title>
        <authorList>
            <person name="Luo Q."/>
            <person name="Qu P."/>
            <person name="Chen Q."/>
        </authorList>
    </citation>
    <scope>NUCLEOTIDE SEQUENCE [LARGE SCALE GENOMIC DNA]</scope>
    <source>
        <strain evidence="3 4">MC-18</strain>
    </source>
</reference>
<dbReference type="InterPro" id="IPR005184">
    <property type="entry name" value="DUF306_Meta_HslJ"/>
</dbReference>
<feature type="domain" description="DUF306" evidence="2">
    <location>
        <begin position="81"/>
        <end position="159"/>
    </location>
</feature>
<evidence type="ECO:0000256" key="1">
    <source>
        <dbReference type="SAM" id="Phobius"/>
    </source>
</evidence>
<dbReference type="Pfam" id="PF03724">
    <property type="entry name" value="META"/>
    <property type="match status" value="1"/>
</dbReference>
<proteinExistence type="predicted"/>
<sequence length="174" mass="18178">MNTPPFLKNLPQDVAQWILPVLTTLISLAVGLGIIASSGQLGSSKVDVPSVGTDAPKEAVPATGEALTTALNTTWAPLPLYDGATVQFVKEDKGYVLVGGPCNGYGVGFTIDEATGAVSTFKTPTTRKACPSEDTIWENTTSDLLKQTTSLKVLGQDKLFAVGPEGTLELVVKN</sequence>
<keyword evidence="4" id="KW-1185">Reference proteome</keyword>
<dbReference type="Gene3D" id="2.40.128.270">
    <property type="match status" value="1"/>
</dbReference>
<evidence type="ECO:0000259" key="2">
    <source>
        <dbReference type="Pfam" id="PF03724"/>
    </source>
</evidence>
<evidence type="ECO:0000313" key="3">
    <source>
        <dbReference type="EMBL" id="MCO6393473.1"/>
    </source>
</evidence>
<gene>
    <name evidence="3" type="ORF">JMN37_00515</name>
</gene>
<dbReference type="RefSeq" id="WP_070362267.1">
    <property type="nucleotide sequence ID" value="NZ_JAEUWV010000001.1"/>
</dbReference>
<keyword evidence="1" id="KW-0812">Transmembrane</keyword>
<accession>A0AAW5HT66</accession>
<dbReference type="Proteomes" id="UP001205920">
    <property type="component" value="Unassembled WGS sequence"/>
</dbReference>
<protein>
    <submittedName>
        <fullName evidence="3">META domain-containing protein</fullName>
    </submittedName>
</protein>
<name>A0AAW5HT66_9CORY</name>
<organism evidence="3 4">
    <name type="scientific">Corynebacterium lipophilum</name>
    <dbReference type="NCBI Taxonomy" id="2804918"/>
    <lineage>
        <taxon>Bacteria</taxon>
        <taxon>Bacillati</taxon>
        <taxon>Actinomycetota</taxon>
        <taxon>Actinomycetes</taxon>
        <taxon>Mycobacteriales</taxon>
        <taxon>Corynebacteriaceae</taxon>
        <taxon>Corynebacterium</taxon>
    </lineage>
</organism>
<dbReference type="AlphaFoldDB" id="A0AAW5HT66"/>
<keyword evidence="1" id="KW-0472">Membrane</keyword>
<comment type="caution">
    <text evidence="3">The sequence shown here is derived from an EMBL/GenBank/DDBJ whole genome shotgun (WGS) entry which is preliminary data.</text>
</comment>
<dbReference type="InterPro" id="IPR038670">
    <property type="entry name" value="HslJ-like_sf"/>
</dbReference>
<evidence type="ECO:0000313" key="4">
    <source>
        <dbReference type="Proteomes" id="UP001205920"/>
    </source>
</evidence>
<dbReference type="EMBL" id="JAEUWV010000001">
    <property type="protein sequence ID" value="MCO6393473.1"/>
    <property type="molecule type" value="Genomic_DNA"/>
</dbReference>
<keyword evidence="1" id="KW-1133">Transmembrane helix</keyword>
<feature type="transmembrane region" description="Helical" evidence="1">
    <location>
        <begin position="14"/>
        <end position="35"/>
    </location>
</feature>